<feature type="compositionally biased region" description="Acidic residues" evidence="1">
    <location>
        <begin position="33"/>
        <end position="53"/>
    </location>
</feature>
<evidence type="ECO:0000313" key="3">
    <source>
        <dbReference type="Proteomes" id="UP000310189"/>
    </source>
</evidence>
<dbReference type="InterPro" id="IPR053030">
    <property type="entry name" value="Ribosomal_biogenesis_FAF1-like"/>
</dbReference>
<reference evidence="2 3" key="1">
    <citation type="submission" date="2019-03" db="EMBL/GenBank/DDBJ databases">
        <title>Sequencing 23 genomes of Wallemia ichthyophaga.</title>
        <authorList>
            <person name="Gostincar C."/>
        </authorList>
    </citation>
    <scope>NUCLEOTIDE SEQUENCE [LARGE SCALE GENOMIC DNA]</scope>
    <source>
        <strain evidence="2 3">EXF-5753</strain>
    </source>
</reference>
<dbReference type="PANTHER" id="PTHR28096:SF1">
    <property type="entry name" value="PROTEIN FAF1"/>
    <property type="match status" value="1"/>
</dbReference>
<gene>
    <name evidence="2" type="ORF">E3P99_00225</name>
</gene>
<dbReference type="EMBL" id="SPNW01000002">
    <property type="protein sequence ID" value="TIA93338.1"/>
    <property type="molecule type" value="Genomic_DNA"/>
</dbReference>
<feature type="compositionally biased region" description="Polar residues" evidence="1">
    <location>
        <begin position="19"/>
        <end position="31"/>
    </location>
</feature>
<feature type="region of interest" description="Disordered" evidence="1">
    <location>
        <begin position="276"/>
        <end position="308"/>
    </location>
</feature>
<feature type="region of interest" description="Disordered" evidence="1">
    <location>
        <begin position="19"/>
        <end position="176"/>
    </location>
</feature>
<dbReference type="AlphaFoldDB" id="A0A4T0FX76"/>
<feature type="region of interest" description="Disordered" evidence="1">
    <location>
        <begin position="224"/>
        <end position="253"/>
    </location>
</feature>
<protein>
    <submittedName>
        <fullName evidence="2">Uncharacterized protein</fullName>
    </submittedName>
</protein>
<feature type="compositionally biased region" description="Basic and acidic residues" evidence="1">
    <location>
        <begin position="244"/>
        <end position="253"/>
    </location>
</feature>
<feature type="compositionally biased region" description="Low complexity" evidence="1">
    <location>
        <begin position="55"/>
        <end position="68"/>
    </location>
</feature>
<keyword evidence="3" id="KW-1185">Reference proteome</keyword>
<proteinExistence type="predicted"/>
<organism evidence="2 3">
    <name type="scientific">Wallemia hederae</name>
    <dbReference type="NCBI Taxonomy" id="1540922"/>
    <lineage>
        <taxon>Eukaryota</taxon>
        <taxon>Fungi</taxon>
        <taxon>Dikarya</taxon>
        <taxon>Basidiomycota</taxon>
        <taxon>Wallemiomycotina</taxon>
        <taxon>Wallemiomycetes</taxon>
        <taxon>Wallemiales</taxon>
        <taxon>Wallemiaceae</taxon>
        <taxon>Wallemia</taxon>
    </lineage>
</organism>
<evidence type="ECO:0000313" key="2">
    <source>
        <dbReference type="EMBL" id="TIA93338.1"/>
    </source>
</evidence>
<feature type="compositionally biased region" description="Polar residues" evidence="1">
    <location>
        <begin position="141"/>
        <end position="157"/>
    </location>
</feature>
<name>A0A4T0FX76_9BASI</name>
<dbReference type="Proteomes" id="UP000310189">
    <property type="component" value="Unassembled WGS sequence"/>
</dbReference>
<dbReference type="GO" id="GO:0005730">
    <property type="term" value="C:nucleolus"/>
    <property type="evidence" value="ECO:0007669"/>
    <property type="project" value="TreeGrafter"/>
</dbReference>
<dbReference type="PANTHER" id="PTHR28096">
    <property type="entry name" value="PROTEIN FAF1"/>
    <property type="match status" value="1"/>
</dbReference>
<dbReference type="OrthoDB" id="5556956at2759"/>
<comment type="caution">
    <text evidence="2">The sequence shown here is derived from an EMBL/GenBank/DDBJ whole genome shotgun (WGS) entry which is preliminary data.</text>
</comment>
<dbReference type="GO" id="GO:0000462">
    <property type="term" value="P:maturation of SSU-rRNA from tricistronic rRNA transcript (SSU-rRNA, 5.8S rRNA, LSU-rRNA)"/>
    <property type="evidence" value="ECO:0007669"/>
    <property type="project" value="TreeGrafter"/>
</dbReference>
<evidence type="ECO:0000256" key="1">
    <source>
        <dbReference type="SAM" id="MobiDB-lite"/>
    </source>
</evidence>
<sequence>MSDDEDYKAAALKALYAHQQSQFADELPSNQSDDNDDDDGHSDAESFDSDDDILAASTSATPAHTTTADEVEDLFSVGRSHASATKGKGKQSVDGLSDAQSKQKQKQKQPQVVVFGEQPGSVTASTRDRDGKRAQKAFMSSKVNKVQNGPSTGTASKQRGKSGGGPEMSEVDRTNLQHDKELEQLLHSQLFTSREHTSKMSAGDRMRMYEGRLLEIAGKAAIGSGASQLKKSEHKKASGAVRTGLEKHDKDMKKIELQRAKDMGIYDKSLKHLYEGAQGKSKATKRAFGSVNADRDNKRSKGLGMGVGSFRNGMLNISKSEIDSVNAQPRRRGK</sequence>
<accession>A0A4T0FX76</accession>